<dbReference type="WBParaSite" id="SRAE_X000062200.1">
    <property type="protein sequence ID" value="SRAE_X000062200.1"/>
    <property type="gene ID" value="WBGene00266181"/>
</dbReference>
<dbReference type="EMBL" id="LN609530">
    <property type="protein sequence ID" value="CEF71295.1"/>
    <property type="molecule type" value="Genomic_DNA"/>
</dbReference>
<keyword evidence="2" id="KW-1185">Reference proteome</keyword>
<accession>A0A090LN72</accession>
<dbReference type="Proteomes" id="UP000035682">
    <property type="component" value="Unplaced"/>
</dbReference>
<reference evidence="1 2" key="1">
    <citation type="submission" date="2014-09" db="EMBL/GenBank/DDBJ databases">
        <authorList>
            <person name="Martin A.A."/>
        </authorList>
    </citation>
    <scope>NUCLEOTIDE SEQUENCE</scope>
    <source>
        <strain evidence="2">ED321</strain>
        <strain evidence="1">ED321 Heterogonic</strain>
    </source>
</reference>
<dbReference type="OrthoDB" id="6413693at2759"/>
<sequence>MLSQFRMVESSLNGKYDVEITNVTEWNNEFYECQVTSSKTYNNFEKNKPPYLEVTIDGDNDTLKQSDEDRLICSVNLKPEHSGKYTLYHNNELLKKATKKVLYIEYLIPDDYNSRFTCHIKNALGSSSNTILLNLKYEHKFIISSQVKIVNQNEIAEFYSTINDFKSVILSHNLFIEGDLQVRTNDTVFVNHESIAILSCEFHGYPKPGDII</sequence>
<dbReference type="RefSeq" id="XP_024510491.1">
    <property type="nucleotide sequence ID" value="XM_024644988.1"/>
</dbReference>
<dbReference type="GeneID" id="36383675"/>
<dbReference type="AlphaFoldDB" id="A0A090LN72"/>
<reference evidence="3" key="2">
    <citation type="submission" date="2020-12" db="UniProtKB">
        <authorList>
            <consortium name="WormBaseParasite"/>
        </authorList>
    </citation>
    <scope>IDENTIFICATION</scope>
</reference>
<dbReference type="InterPro" id="IPR036179">
    <property type="entry name" value="Ig-like_dom_sf"/>
</dbReference>
<dbReference type="Gene3D" id="2.60.40.10">
    <property type="entry name" value="Immunoglobulins"/>
    <property type="match status" value="1"/>
</dbReference>
<dbReference type="STRING" id="34506.A0A090LN72"/>
<protein>
    <submittedName>
        <fullName evidence="1 3">Poly-glutamine tract binding protein 1</fullName>
    </submittedName>
</protein>
<name>A0A090LN72_STRRB</name>
<organism evidence="1">
    <name type="scientific">Strongyloides ratti</name>
    <name type="common">Parasitic roundworm</name>
    <dbReference type="NCBI Taxonomy" id="34506"/>
    <lineage>
        <taxon>Eukaryota</taxon>
        <taxon>Metazoa</taxon>
        <taxon>Ecdysozoa</taxon>
        <taxon>Nematoda</taxon>
        <taxon>Chromadorea</taxon>
        <taxon>Rhabditida</taxon>
        <taxon>Tylenchina</taxon>
        <taxon>Panagrolaimomorpha</taxon>
        <taxon>Strongyloidoidea</taxon>
        <taxon>Strongyloididae</taxon>
        <taxon>Strongyloides</taxon>
    </lineage>
</organism>
<evidence type="ECO:0000313" key="1">
    <source>
        <dbReference type="EMBL" id="CEF71295.1"/>
    </source>
</evidence>
<gene>
    <name evidence="1 3 4" type="ORF">SRAE_X000062200</name>
</gene>
<dbReference type="CTD" id="36383675"/>
<dbReference type="SUPFAM" id="SSF48726">
    <property type="entry name" value="Immunoglobulin"/>
    <property type="match status" value="1"/>
</dbReference>
<evidence type="ECO:0000313" key="3">
    <source>
        <dbReference type="WBParaSite" id="SRAE_X000062200.1"/>
    </source>
</evidence>
<evidence type="ECO:0000313" key="4">
    <source>
        <dbReference type="WormBase" id="SRAE_X000062200"/>
    </source>
</evidence>
<dbReference type="InterPro" id="IPR013783">
    <property type="entry name" value="Ig-like_fold"/>
</dbReference>
<proteinExistence type="predicted"/>
<dbReference type="WormBase" id="SRAE_X000062200">
    <property type="protein sequence ID" value="SRP04297"/>
    <property type="gene ID" value="WBGene00266181"/>
</dbReference>
<evidence type="ECO:0000313" key="2">
    <source>
        <dbReference type="Proteomes" id="UP000035682"/>
    </source>
</evidence>